<feature type="region of interest" description="Disordered" evidence="8">
    <location>
        <begin position="98"/>
        <end position="312"/>
    </location>
</feature>
<evidence type="ECO:0000256" key="4">
    <source>
        <dbReference type="ARBA" id="ARBA00023242"/>
    </source>
</evidence>
<dbReference type="GO" id="GO:0032040">
    <property type="term" value="C:small-subunit processome"/>
    <property type="evidence" value="ECO:0007669"/>
    <property type="project" value="TreeGrafter"/>
</dbReference>
<accession>A0AAN7L1H5</accession>
<sequence length="557" mass="63408">MATPSEAAMEILHRLTSTEPPAWLTPEPSLNQETRTASVHLFSSIRPHCPKSPFEQLLIDGFDTEQIWQQIDLQTHNTILGLHREVARFNPDKIQRLFGESRNANRDEENVSEKDSAGETESEDLDDLDDMNVDGFDKDEESEEEIGKDKKNYEIEDGEESQSEEEEGDKEDGEEEGRNDGGIEDGFLKIKELEEYLKEDEAREYGLQDSLKDKRKEKKTSRNHLNESSEEDDEDDIDEAEDEESHELEALDFADEDTDKLARYEDFFGGKNKKKSKRAPKLIDESEELDTENEDDHNDGLAAKKQQNNLSTHEKELLVIQDKIGQMEKANLEPKIWTMQGEVTASTRPKNSALEVDLDFEHNARPAPVITEEVTASLEELIRKRILEGNYDDVQKRPALPTKAPREFKELDETKSKKGLAEIYEEEYAQKTNLVVPPLSFTDEQKKEASLLFKRLCLKLDALSHFNFAPKPVIEDMSIQANVPALAMEEIAPMAVSDAAMLAPEEVFTGKGDIKDEAELTQQERKRRRANKKRKYKADSAKRAASKGSHAKIAEVE</sequence>
<feature type="region of interest" description="Disordered" evidence="8">
    <location>
        <begin position="512"/>
        <end position="557"/>
    </location>
</feature>
<evidence type="ECO:0000256" key="7">
    <source>
        <dbReference type="PIRNR" id="PIRNR017300"/>
    </source>
</evidence>
<organism evidence="9 10">
    <name type="scientific">Trapa incisa</name>
    <dbReference type="NCBI Taxonomy" id="236973"/>
    <lineage>
        <taxon>Eukaryota</taxon>
        <taxon>Viridiplantae</taxon>
        <taxon>Streptophyta</taxon>
        <taxon>Embryophyta</taxon>
        <taxon>Tracheophyta</taxon>
        <taxon>Spermatophyta</taxon>
        <taxon>Magnoliopsida</taxon>
        <taxon>eudicotyledons</taxon>
        <taxon>Gunneridae</taxon>
        <taxon>Pentapetalae</taxon>
        <taxon>rosids</taxon>
        <taxon>malvids</taxon>
        <taxon>Myrtales</taxon>
        <taxon>Lythraceae</taxon>
        <taxon>Trapa</taxon>
    </lineage>
</organism>
<evidence type="ECO:0000256" key="1">
    <source>
        <dbReference type="ARBA" id="ARBA00004604"/>
    </source>
</evidence>
<evidence type="ECO:0000256" key="2">
    <source>
        <dbReference type="ARBA" id="ARBA00022517"/>
    </source>
</evidence>
<feature type="compositionally biased region" description="Basic and acidic residues" evidence="8">
    <location>
        <begin position="103"/>
        <end position="117"/>
    </location>
</feature>
<feature type="compositionally biased region" description="Basic and acidic residues" evidence="8">
    <location>
        <begin position="259"/>
        <end position="268"/>
    </location>
</feature>
<keyword evidence="3 7" id="KW-0698">rRNA processing</keyword>
<keyword evidence="5 7" id="KW-0687">Ribonucleoprotein</keyword>
<dbReference type="Pfam" id="PF04006">
    <property type="entry name" value="Mpp10"/>
    <property type="match status" value="1"/>
</dbReference>
<comment type="caution">
    <text evidence="9">The sequence shown here is derived from an EMBL/GenBank/DDBJ whole genome shotgun (WGS) entry which is preliminary data.</text>
</comment>
<dbReference type="InterPro" id="IPR012173">
    <property type="entry name" value="Mpp10"/>
</dbReference>
<feature type="compositionally biased region" description="Basic and acidic residues" evidence="8">
    <location>
        <begin position="176"/>
        <end position="214"/>
    </location>
</feature>
<gene>
    <name evidence="9" type="ORF">SAY87_028354</name>
</gene>
<feature type="compositionally biased region" description="Basic residues" evidence="8">
    <location>
        <begin position="525"/>
        <end position="536"/>
    </location>
</feature>
<name>A0AAN7L1H5_9MYRT</name>
<feature type="compositionally biased region" description="Acidic residues" evidence="8">
    <location>
        <begin position="228"/>
        <end position="258"/>
    </location>
</feature>
<feature type="compositionally biased region" description="Basic and acidic residues" evidence="8">
    <location>
        <begin position="145"/>
        <end position="154"/>
    </location>
</feature>
<evidence type="ECO:0000313" key="10">
    <source>
        <dbReference type="Proteomes" id="UP001345219"/>
    </source>
</evidence>
<evidence type="ECO:0000256" key="6">
    <source>
        <dbReference type="ARBA" id="ARBA00029455"/>
    </source>
</evidence>
<evidence type="ECO:0000313" key="9">
    <source>
        <dbReference type="EMBL" id="KAK4773335.1"/>
    </source>
</evidence>
<comment type="function">
    <text evidence="7">Involved in nucleolar processing of pre-18S ribosomal RNA.</text>
</comment>
<keyword evidence="4 7" id="KW-0539">Nucleus</keyword>
<evidence type="ECO:0000256" key="8">
    <source>
        <dbReference type="SAM" id="MobiDB-lite"/>
    </source>
</evidence>
<dbReference type="Proteomes" id="UP001345219">
    <property type="component" value="Chromosome 22"/>
</dbReference>
<dbReference type="PANTHER" id="PTHR17039:SF0">
    <property type="entry name" value="U3 SMALL NUCLEOLAR RIBONUCLEOPROTEIN PROTEIN MPP10"/>
    <property type="match status" value="1"/>
</dbReference>
<dbReference type="EMBL" id="JAXIOK010000004">
    <property type="protein sequence ID" value="KAK4773335.1"/>
    <property type="molecule type" value="Genomic_DNA"/>
</dbReference>
<dbReference type="GO" id="GO:0006364">
    <property type="term" value="P:rRNA processing"/>
    <property type="evidence" value="ECO:0007669"/>
    <property type="project" value="UniProtKB-KW"/>
</dbReference>
<feature type="compositionally biased region" description="Acidic residues" evidence="8">
    <location>
        <begin position="155"/>
        <end position="175"/>
    </location>
</feature>
<keyword evidence="10" id="KW-1185">Reference proteome</keyword>
<comment type="subcellular location">
    <subcellularLocation>
        <location evidence="1 7">Nucleus</location>
        <location evidence="1 7">Nucleolus</location>
    </subcellularLocation>
</comment>
<dbReference type="AlphaFoldDB" id="A0AAN7L1H5"/>
<keyword evidence="2 7" id="KW-0690">Ribosome biogenesis</keyword>
<feature type="compositionally biased region" description="Basic residues" evidence="8">
    <location>
        <begin position="271"/>
        <end position="280"/>
    </location>
</feature>
<dbReference type="GO" id="GO:0034457">
    <property type="term" value="C:Mpp10 complex"/>
    <property type="evidence" value="ECO:0007669"/>
    <property type="project" value="UniProtKB-UniRule"/>
</dbReference>
<feature type="compositionally biased region" description="Acidic residues" evidence="8">
    <location>
        <begin position="285"/>
        <end position="297"/>
    </location>
</feature>
<reference evidence="9 10" key="1">
    <citation type="journal article" date="2023" name="Hortic Res">
        <title>Pangenome of water caltrop reveals structural variations and asymmetric subgenome divergence after allopolyploidization.</title>
        <authorList>
            <person name="Zhang X."/>
            <person name="Chen Y."/>
            <person name="Wang L."/>
            <person name="Yuan Y."/>
            <person name="Fang M."/>
            <person name="Shi L."/>
            <person name="Lu R."/>
            <person name="Comes H.P."/>
            <person name="Ma Y."/>
            <person name="Chen Y."/>
            <person name="Huang G."/>
            <person name="Zhou Y."/>
            <person name="Zheng Z."/>
            <person name="Qiu Y."/>
        </authorList>
    </citation>
    <scope>NUCLEOTIDE SEQUENCE [LARGE SCALE GENOMIC DNA]</scope>
    <source>
        <tissue evidence="9">Roots</tissue>
    </source>
</reference>
<proteinExistence type="inferred from homology"/>
<feature type="compositionally biased region" description="Acidic residues" evidence="8">
    <location>
        <begin position="118"/>
        <end position="144"/>
    </location>
</feature>
<dbReference type="PIRSF" id="PIRSF017300">
    <property type="entry name" value="snoRNP_Mpp10"/>
    <property type="match status" value="1"/>
</dbReference>
<dbReference type="PANTHER" id="PTHR17039">
    <property type="entry name" value="U3 SMALL NUCLEOLAR RIBONUCLEOPROTEIN PROTEIN MPP10"/>
    <property type="match status" value="1"/>
</dbReference>
<protein>
    <recommendedName>
        <fullName evidence="7">U3 small nucleolar ribonucleoprotein protein MPP10</fullName>
    </recommendedName>
</protein>
<feature type="compositionally biased region" description="Basic and acidic residues" evidence="8">
    <location>
        <begin position="512"/>
        <end position="524"/>
    </location>
</feature>
<evidence type="ECO:0000256" key="3">
    <source>
        <dbReference type="ARBA" id="ARBA00022552"/>
    </source>
</evidence>
<evidence type="ECO:0000256" key="5">
    <source>
        <dbReference type="ARBA" id="ARBA00023274"/>
    </source>
</evidence>
<comment type="similarity">
    <text evidence="6 7">Belongs to the MPP10 family.</text>
</comment>
<dbReference type="GO" id="GO:0005732">
    <property type="term" value="C:sno(s)RNA-containing ribonucleoprotein complex"/>
    <property type="evidence" value="ECO:0007669"/>
    <property type="project" value="UniProtKB-UniRule"/>
</dbReference>